<protein>
    <submittedName>
        <fullName evidence="2">Uncharacterized protein</fullName>
    </submittedName>
</protein>
<dbReference type="EMBL" id="OX459961">
    <property type="protein sequence ID" value="CAI9166541.1"/>
    <property type="molecule type" value="Genomic_DNA"/>
</dbReference>
<accession>A0ABN8Z039</accession>
<dbReference type="Proteomes" id="UP001176941">
    <property type="component" value="Chromosome 25"/>
</dbReference>
<feature type="region of interest" description="Disordered" evidence="1">
    <location>
        <begin position="94"/>
        <end position="120"/>
    </location>
</feature>
<evidence type="ECO:0000313" key="3">
    <source>
        <dbReference type="Proteomes" id="UP001176941"/>
    </source>
</evidence>
<gene>
    <name evidence="2" type="ORF">MRATA1EN1_LOCUS15503</name>
</gene>
<reference evidence="2" key="1">
    <citation type="submission" date="2023-04" db="EMBL/GenBank/DDBJ databases">
        <authorList>
            <consortium name="ELIXIR-Norway"/>
        </authorList>
    </citation>
    <scope>NUCLEOTIDE SEQUENCE [LARGE SCALE GENOMIC DNA]</scope>
</reference>
<evidence type="ECO:0000313" key="2">
    <source>
        <dbReference type="EMBL" id="CAI9166541.1"/>
    </source>
</evidence>
<proteinExistence type="predicted"/>
<sequence length="120" mass="13461">MKTFNMCSTRTFRGPHGEYDQICLSPKNSKENRSVSWARACVGTGTKFWKTESSLYGETNQLEDMMIIYIEKSTATAKSLQSCPTLCEPIDGSPSESLGFSRQEHWSGLPFPSPMHEGEK</sequence>
<evidence type="ECO:0000256" key="1">
    <source>
        <dbReference type="SAM" id="MobiDB-lite"/>
    </source>
</evidence>
<organism evidence="2 3">
    <name type="scientific">Rangifer tarandus platyrhynchus</name>
    <name type="common">Svalbard reindeer</name>
    <dbReference type="NCBI Taxonomy" id="3082113"/>
    <lineage>
        <taxon>Eukaryota</taxon>
        <taxon>Metazoa</taxon>
        <taxon>Chordata</taxon>
        <taxon>Craniata</taxon>
        <taxon>Vertebrata</taxon>
        <taxon>Euteleostomi</taxon>
        <taxon>Mammalia</taxon>
        <taxon>Eutheria</taxon>
        <taxon>Laurasiatheria</taxon>
        <taxon>Artiodactyla</taxon>
        <taxon>Ruminantia</taxon>
        <taxon>Pecora</taxon>
        <taxon>Cervidae</taxon>
        <taxon>Odocoileinae</taxon>
        <taxon>Rangifer</taxon>
    </lineage>
</organism>
<name>A0ABN8Z039_RANTA</name>
<keyword evidence="3" id="KW-1185">Reference proteome</keyword>